<feature type="region of interest" description="Disordered" evidence="1">
    <location>
        <begin position="23"/>
        <end position="50"/>
    </location>
</feature>
<sequence>MVQVDSRQLIQIVEFARQEYLHNTHAATTTSPTSPTSPTSSTSANNTGSRGRKACYHLRVAIICNSDSGSAVCSCLTRKPD</sequence>
<gene>
    <name evidence="2" type="ORF">PXEA_LOCUS37316</name>
</gene>
<proteinExistence type="predicted"/>
<accession>A0A448XSF6</accession>
<dbReference type="AlphaFoldDB" id="A0A448XSF6"/>
<name>A0A448XSF6_9PLAT</name>
<evidence type="ECO:0000256" key="1">
    <source>
        <dbReference type="SAM" id="MobiDB-lite"/>
    </source>
</evidence>
<feature type="compositionally biased region" description="Low complexity" evidence="1">
    <location>
        <begin position="23"/>
        <end position="47"/>
    </location>
</feature>
<keyword evidence="3" id="KW-1185">Reference proteome</keyword>
<evidence type="ECO:0000313" key="3">
    <source>
        <dbReference type="Proteomes" id="UP000784294"/>
    </source>
</evidence>
<comment type="caution">
    <text evidence="2">The sequence shown here is derived from an EMBL/GenBank/DDBJ whole genome shotgun (WGS) entry which is preliminary data.</text>
</comment>
<dbReference type="Proteomes" id="UP000784294">
    <property type="component" value="Unassembled WGS sequence"/>
</dbReference>
<reference evidence="2" key="1">
    <citation type="submission" date="2018-11" db="EMBL/GenBank/DDBJ databases">
        <authorList>
            <consortium name="Pathogen Informatics"/>
        </authorList>
    </citation>
    <scope>NUCLEOTIDE SEQUENCE</scope>
</reference>
<protein>
    <submittedName>
        <fullName evidence="2">Uncharacterized protein</fullName>
    </submittedName>
</protein>
<organism evidence="2 3">
    <name type="scientific">Protopolystoma xenopodis</name>
    <dbReference type="NCBI Taxonomy" id="117903"/>
    <lineage>
        <taxon>Eukaryota</taxon>
        <taxon>Metazoa</taxon>
        <taxon>Spiralia</taxon>
        <taxon>Lophotrochozoa</taxon>
        <taxon>Platyhelminthes</taxon>
        <taxon>Monogenea</taxon>
        <taxon>Polyopisthocotylea</taxon>
        <taxon>Polystomatidea</taxon>
        <taxon>Polystomatidae</taxon>
        <taxon>Protopolystoma</taxon>
    </lineage>
</organism>
<evidence type="ECO:0000313" key="2">
    <source>
        <dbReference type="EMBL" id="VEL43876.1"/>
    </source>
</evidence>
<dbReference type="EMBL" id="CAAALY010286300">
    <property type="protein sequence ID" value="VEL43876.1"/>
    <property type="molecule type" value="Genomic_DNA"/>
</dbReference>